<dbReference type="Gene3D" id="1.50.10.10">
    <property type="match status" value="1"/>
</dbReference>
<dbReference type="OrthoDB" id="9798687at2"/>
<keyword evidence="2" id="KW-0378">Hydrolase</keyword>
<dbReference type="InterPro" id="IPR008928">
    <property type="entry name" value="6-hairpin_glycosidase_sf"/>
</dbReference>
<reference evidence="5 6" key="1">
    <citation type="submission" date="2019-03" db="EMBL/GenBank/DDBJ databases">
        <title>Draft genome sequences of novel Actinobacteria.</title>
        <authorList>
            <person name="Sahin N."/>
            <person name="Ay H."/>
            <person name="Saygin H."/>
        </authorList>
    </citation>
    <scope>NUCLEOTIDE SEQUENCE [LARGE SCALE GENOMIC DNA]</scope>
    <source>
        <strain evidence="5 6">5K138</strain>
    </source>
</reference>
<evidence type="ECO:0000256" key="1">
    <source>
        <dbReference type="ARBA" id="ARBA00010833"/>
    </source>
</evidence>
<dbReference type="SUPFAM" id="SSF48208">
    <property type="entry name" value="Six-hairpin glycosidases"/>
    <property type="match status" value="1"/>
</dbReference>
<dbReference type="InParanoid" id="A0A4R5DH97"/>
<dbReference type="InterPro" id="IPR054491">
    <property type="entry name" value="MGH1-like_GH"/>
</dbReference>
<dbReference type="InterPro" id="IPR012341">
    <property type="entry name" value="6hp_glycosidase-like_sf"/>
</dbReference>
<sequence>MRLDARTEAAYRVVETYLAGERPRTARPPEGVLARPYVDPASVYRGQLWDWDAYFTLLALTPHLGDTTLARDCVLNFLDHQRDDGSIPYVIGAHDADGPDHRARESPMNSAKPVLAQLALLTEDPAGWAGPALPGLRRHVAHWQKTQLHDSGLFCWRSHRGSGADNHPGVYGRPRDSTAGVDLNCLFVAEYGALAELHAAVGDLDGARHYAERRAELAARVRRLLWDPVMSDFCHADTLTTTPPGTRQNADWFVPLRYRSWVGFYALWSGVATPEQAAAMVDASDLFCDAGIRTLSPREPLYNLAASGNPSNWQGPVWVVANYIAFAGLLDYGYVAQARRILTGTLVMLADDLEHTGTLHEYYDPDTGRGIQGAGFLNWNFLATTMYQAYVERAPG</sequence>
<dbReference type="PANTHER" id="PTHR10412">
    <property type="entry name" value="MANNOSYL-OLIGOSACCHARIDE GLUCOSIDASE"/>
    <property type="match status" value="1"/>
</dbReference>
<dbReference type="InterPro" id="IPR004888">
    <property type="entry name" value="Glycoside_hydrolase_63"/>
</dbReference>
<comment type="caution">
    <text evidence="5">The sequence shown here is derived from an EMBL/GenBank/DDBJ whole genome shotgun (WGS) entry which is preliminary data.</text>
</comment>
<evidence type="ECO:0000259" key="4">
    <source>
        <dbReference type="Pfam" id="PF22422"/>
    </source>
</evidence>
<evidence type="ECO:0000313" key="6">
    <source>
        <dbReference type="Proteomes" id="UP000294739"/>
    </source>
</evidence>
<keyword evidence="3" id="KW-0326">Glycosidase</keyword>
<dbReference type="PANTHER" id="PTHR10412:SF11">
    <property type="entry name" value="MANNOSYL-OLIGOSACCHARIDE GLUCOSIDASE"/>
    <property type="match status" value="1"/>
</dbReference>
<dbReference type="EMBL" id="SMKZ01000016">
    <property type="protein sequence ID" value="TDE09853.1"/>
    <property type="molecule type" value="Genomic_DNA"/>
</dbReference>
<dbReference type="Pfam" id="PF22422">
    <property type="entry name" value="MGH1-like_GH"/>
    <property type="match status" value="1"/>
</dbReference>
<comment type="similarity">
    <text evidence="1">Belongs to the glycosyl hydrolase 63 family.</text>
</comment>
<dbReference type="GO" id="GO:0009311">
    <property type="term" value="P:oligosaccharide metabolic process"/>
    <property type="evidence" value="ECO:0007669"/>
    <property type="project" value="InterPro"/>
</dbReference>
<dbReference type="RefSeq" id="WP_131895022.1">
    <property type="nucleotide sequence ID" value="NZ_SMKZ01000016.1"/>
</dbReference>
<feature type="domain" description="Mannosylglycerate hydrolase MGH1-like glycoside hydrolase" evidence="4">
    <location>
        <begin position="47"/>
        <end position="376"/>
    </location>
</feature>
<accession>A0A4R5DH97</accession>
<dbReference type="AlphaFoldDB" id="A0A4R5DH97"/>
<proteinExistence type="inferred from homology"/>
<dbReference type="Proteomes" id="UP000294739">
    <property type="component" value="Unassembled WGS sequence"/>
</dbReference>
<protein>
    <recommendedName>
        <fullName evidence="4">Mannosylglycerate hydrolase MGH1-like glycoside hydrolase domain-containing protein</fullName>
    </recommendedName>
</protein>
<evidence type="ECO:0000256" key="3">
    <source>
        <dbReference type="ARBA" id="ARBA00023295"/>
    </source>
</evidence>
<evidence type="ECO:0000313" key="5">
    <source>
        <dbReference type="EMBL" id="TDE09853.1"/>
    </source>
</evidence>
<dbReference type="GO" id="GO:0006487">
    <property type="term" value="P:protein N-linked glycosylation"/>
    <property type="evidence" value="ECO:0007669"/>
    <property type="project" value="TreeGrafter"/>
</dbReference>
<organism evidence="5 6">
    <name type="scientific">Jiangella asiatica</name>
    <dbReference type="NCBI Taxonomy" id="2530372"/>
    <lineage>
        <taxon>Bacteria</taxon>
        <taxon>Bacillati</taxon>
        <taxon>Actinomycetota</taxon>
        <taxon>Actinomycetes</taxon>
        <taxon>Jiangellales</taxon>
        <taxon>Jiangellaceae</taxon>
        <taxon>Jiangella</taxon>
    </lineage>
</organism>
<dbReference type="GO" id="GO:0004573">
    <property type="term" value="F:Glc3Man9GlcNAc2 oligosaccharide glucosidase activity"/>
    <property type="evidence" value="ECO:0007669"/>
    <property type="project" value="InterPro"/>
</dbReference>
<name>A0A4R5DH97_9ACTN</name>
<gene>
    <name evidence="5" type="ORF">E1269_12800</name>
</gene>
<evidence type="ECO:0000256" key="2">
    <source>
        <dbReference type="ARBA" id="ARBA00022801"/>
    </source>
</evidence>
<keyword evidence="6" id="KW-1185">Reference proteome</keyword>